<evidence type="ECO:0000256" key="11">
    <source>
        <dbReference type="SAM" id="SignalP"/>
    </source>
</evidence>
<dbReference type="PANTHER" id="PTHR31490:SF35">
    <property type="entry name" value="ENDO-1,4-BETA-XYLANASE"/>
    <property type="match status" value="1"/>
</dbReference>
<dbReference type="SUPFAM" id="SSF51445">
    <property type="entry name" value="(Trans)glycosidases"/>
    <property type="match status" value="1"/>
</dbReference>
<comment type="catalytic activity">
    <reaction evidence="1 10">
        <text>Endohydrolysis of (1-&gt;4)-beta-D-xylosidic linkages in xylans.</text>
        <dbReference type="EC" id="3.2.1.8"/>
    </reaction>
</comment>
<dbReference type="EMBL" id="BFAD01000003">
    <property type="protein sequence ID" value="GBE81353.1"/>
    <property type="molecule type" value="Genomic_DNA"/>
</dbReference>
<keyword evidence="8 10" id="KW-0119">Carbohydrate metabolism</keyword>
<dbReference type="PANTHER" id="PTHR31490">
    <property type="entry name" value="GLYCOSYL HYDROLASE"/>
    <property type="match status" value="1"/>
</dbReference>
<keyword evidence="11" id="KW-0732">Signal</keyword>
<keyword evidence="9 10" id="KW-0624">Polysaccharide degradation</keyword>
<gene>
    <name evidence="13" type="ORF">SCP_0310800</name>
</gene>
<evidence type="ECO:0000256" key="10">
    <source>
        <dbReference type="RuleBase" id="RU361174"/>
    </source>
</evidence>
<dbReference type="STRING" id="139825.A0A401GGX4"/>
<dbReference type="Proteomes" id="UP000287166">
    <property type="component" value="Unassembled WGS sequence"/>
</dbReference>
<dbReference type="GO" id="GO:0005576">
    <property type="term" value="C:extracellular region"/>
    <property type="evidence" value="ECO:0007669"/>
    <property type="project" value="UniProtKB-SubCell"/>
</dbReference>
<proteinExistence type="inferred from homology"/>
<comment type="caution">
    <text evidence="13">The sequence shown here is derived from an EMBL/GenBank/DDBJ whole genome shotgun (WGS) entry which is preliminary data.</text>
</comment>
<comment type="subcellular location">
    <subcellularLocation>
        <location evidence="2">Secreted</location>
    </subcellularLocation>
</comment>
<sequence>MFLAALSVLVAVAPFRAAGRALPRAASASATLASSAPLPTSTAIVPGLNALAQAAGKVYFGSATDNPELNDTAYVNILSDNRQFGQLTPGNSMKWYATEPEPGVFTFEAGDVIRNLAYANGQYLRGHNCVWYEELPDWVTANNYTAPELAYVVENHCATIVGHYAGEIISFSYSWDVINEPLNDNGTFRETVFYDTLGMEYIPIALRAARAADPHAKLFINDYNIEGTGAKSTAMVELVQWLQENYVPIDGIGVEGHLIVGEVPTTLVENFQQFADLGVIFSINELDIRMPLPATAEMLEQQKADYETVVSACMQFTQCVGITLWDYTDKYSWIPSSFPGYGEACPWDEYLQRKPAYDGIVLGFQNGSTLYL</sequence>
<comment type="similarity">
    <text evidence="4 10">Belongs to the glycosyl hydrolase 10 (cellulase F) family.</text>
</comment>
<evidence type="ECO:0000313" key="13">
    <source>
        <dbReference type="EMBL" id="GBE81353.1"/>
    </source>
</evidence>
<evidence type="ECO:0000256" key="9">
    <source>
        <dbReference type="ARBA" id="ARBA00023326"/>
    </source>
</evidence>
<keyword evidence="7 10" id="KW-0378">Hydrolase</keyword>
<evidence type="ECO:0000256" key="1">
    <source>
        <dbReference type="ARBA" id="ARBA00000681"/>
    </source>
</evidence>
<dbReference type="Pfam" id="PF00331">
    <property type="entry name" value="Glyco_hydro_10"/>
    <property type="match status" value="1"/>
</dbReference>
<protein>
    <recommendedName>
        <fullName evidence="10">Beta-xylanase</fullName>
        <ecNumber evidence="10">3.2.1.8</ecNumber>
    </recommendedName>
</protein>
<evidence type="ECO:0000256" key="2">
    <source>
        <dbReference type="ARBA" id="ARBA00004613"/>
    </source>
</evidence>
<dbReference type="PROSITE" id="PS51760">
    <property type="entry name" value="GH10_2"/>
    <property type="match status" value="1"/>
</dbReference>
<dbReference type="SMART" id="SM00633">
    <property type="entry name" value="Glyco_10"/>
    <property type="match status" value="1"/>
</dbReference>
<evidence type="ECO:0000259" key="12">
    <source>
        <dbReference type="PROSITE" id="PS51760"/>
    </source>
</evidence>
<dbReference type="OrthoDB" id="3055998at2759"/>
<dbReference type="PRINTS" id="PR00134">
    <property type="entry name" value="GLHYDRLASE10"/>
</dbReference>
<name>A0A401GGX4_9APHY</name>
<dbReference type="GO" id="GO:0031176">
    <property type="term" value="F:endo-1,4-beta-xylanase activity"/>
    <property type="evidence" value="ECO:0007669"/>
    <property type="project" value="UniProtKB-EC"/>
</dbReference>
<dbReference type="EC" id="3.2.1.8" evidence="10"/>
<dbReference type="Gene3D" id="3.20.20.80">
    <property type="entry name" value="Glycosidases"/>
    <property type="match status" value="1"/>
</dbReference>
<organism evidence="13 14">
    <name type="scientific">Sparassis crispa</name>
    <dbReference type="NCBI Taxonomy" id="139825"/>
    <lineage>
        <taxon>Eukaryota</taxon>
        <taxon>Fungi</taxon>
        <taxon>Dikarya</taxon>
        <taxon>Basidiomycota</taxon>
        <taxon>Agaricomycotina</taxon>
        <taxon>Agaricomycetes</taxon>
        <taxon>Polyporales</taxon>
        <taxon>Sparassidaceae</taxon>
        <taxon>Sparassis</taxon>
    </lineage>
</organism>
<keyword evidence="5" id="KW-0964">Secreted</keyword>
<feature type="domain" description="GH10" evidence="12">
    <location>
        <begin position="45"/>
        <end position="363"/>
    </location>
</feature>
<accession>A0A401GGX4</accession>
<evidence type="ECO:0000256" key="5">
    <source>
        <dbReference type="ARBA" id="ARBA00022525"/>
    </source>
</evidence>
<evidence type="ECO:0000256" key="7">
    <source>
        <dbReference type="ARBA" id="ARBA00022801"/>
    </source>
</evidence>
<dbReference type="InterPro" id="IPR001000">
    <property type="entry name" value="GH10_dom"/>
</dbReference>
<dbReference type="GO" id="GO:0045493">
    <property type="term" value="P:xylan catabolic process"/>
    <property type="evidence" value="ECO:0007669"/>
    <property type="project" value="UniProtKB-KW"/>
</dbReference>
<evidence type="ECO:0000256" key="3">
    <source>
        <dbReference type="ARBA" id="ARBA00004851"/>
    </source>
</evidence>
<dbReference type="AlphaFoldDB" id="A0A401GGX4"/>
<dbReference type="InterPro" id="IPR044846">
    <property type="entry name" value="GH10"/>
</dbReference>
<evidence type="ECO:0000256" key="6">
    <source>
        <dbReference type="ARBA" id="ARBA00022651"/>
    </source>
</evidence>
<feature type="signal peptide" evidence="11">
    <location>
        <begin position="1"/>
        <end position="21"/>
    </location>
</feature>
<keyword evidence="6 13" id="KW-0858">Xylan degradation</keyword>
<reference evidence="13 14" key="1">
    <citation type="journal article" date="2018" name="Sci. Rep.">
        <title>Genome sequence of the cauliflower mushroom Sparassis crispa (Hanabiratake) and its association with beneficial usage.</title>
        <authorList>
            <person name="Kiyama R."/>
            <person name="Furutani Y."/>
            <person name="Kawaguchi K."/>
            <person name="Nakanishi T."/>
        </authorList>
    </citation>
    <scope>NUCLEOTIDE SEQUENCE [LARGE SCALE GENOMIC DNA]</scope>
</reference>
<keyword evidence="14" id="KW-1185">Reference proteome</keyword>
<comment type="pathway">
    <text evidence="3">Glycan degradation; xylan degradation.</text>
</comment>
<dbReference type="InterPro" id="IPR017853">
    <property type="entry name" value="GH"/>
</dbReference>
<evidence type="ECO:0000256" key="4">
    <source>
        <dbReference type="ARBA" id="ARBA00007495"/>
    </source>
</evidence>
<feature type="chain" id="PRO_5019145431" description="Beta-xylanase" evidence="11">
    <location>
        <begin position="22"/>
        <end position="372"/>
    </location>
</feature>
<dbReference type="RefSeq" id="XP_027612266.1">
    <property type="nucleotide sequence ID" value="XM_027756465.1"/>
</dbReference>
<evidence type="ECO:0000313" key="14">
    <source>
        <dbReference type="Proteomes" id="UP000287166"/>
    </source>
</evidence>
<evidence type="ECO:0000256" key="8">
    <source>
        <dbReference type="ARBA" id="ARBA00023277"/>
    </source>
</evidence>
<dbReference type="GeneID" id="38778270"/>
<keyword evidence="10 13" id="KW-0326">Glycosidase</keyword>
<dbReference type="InParanoid" id="A0A401GGX4"/>